<dbReference type="EMBL" id="JAIQCV010000001">
    <property type="protein sequence ID" value="KAH1129860.1"/>
    <property type="molecule type" value="Genomic_DNA"/>
</dbReference>
<reference evidence="1 2" key="1">
    <citation type="journal article" date="2021" name="Plant Biotechnol. J.">
        <title>Multi-omics assisted identification of the key and species-specific regulatory components of drought-tolerant mechanisms in Gossypium stocksii.</title>
        <authorList>
            <person name="Yu D."/>
            <person name="Ke L."/>
            <person name="Zhang D."/>
            <person name="Wu Y."/>
            <person name="Sun Y."/>
            <person name="Mei J."/>
            <person name="Sun J."/>
            <person name="Sun Y."/>
        </authorList>
    </citation>
    <scope>NUCLEOTIDE SEQUENCE [LARGE SCALE GENOMIC DNA]</scope>
    <source>
        <strain evidence="2">cv. E1</strain>
        <tissue evidence="1">Leaf</tissue>
    </source>
</reference>
<sequence>IESLQESCGSAKPIIYRLEDMFISQVDLARESTITRLMNAQKKLHTLIKDHMRSLMTYFTKAEDNGVELDLNTQIEVTFKILLKDFNDFSVNK</sequence>
<dbReference type="OrthoDB" id="1686990at2759"/>
<comment type="caution">
    <text evidence="1">The sequence shown here is derived from an EMBL/GenBank/DDBJ whole genome shotgun (WGS) entry which is preliminary data.</text>
</comment>
<proteinExistence type="predicted"/>
<dbReference type="AlphaFoldDB" id="A0A9D3WJD4"/>
<protein>
    <submittedName>
        <fullName evidence="1">Uncharacterized protein</fullName>
    </submittedName>
</protein>
<gene>
    <name evidence="1" type="ORF">J1N35_001238</name>
</gene>
<keyword evidence="2" id="KW-1185">Reference proteome</keyword>
<accession>A0A9D3WJD4</accession>
<dbReference type="Proteomes" id="UP000828251">
    <property type="component" value="Unassembled WGS sequence"/>
</dbReference>
<name>A0A9D3WJD4_9ROSI</name>
<evidence type="ECO:0000313" key="1">
    <source>
        <dbReference type="EMBL" id="KAH1129860.1"/>
    </source>
</evidence>
<organism evidence="1 2">
    <name type="scientific">Gossypium stocksii</name>
    <dbReference type="NCBI Taxonomy" id="47602"/>
    <lineage>
        <taxon>Eukaryota</taxon>
        <taxon>Viridiplantae</taxon>
        <taxon>Streptophyta</taxon>
        <taxon>Embryophyta</taxon>
        <taxon>Tracheophyta</taxon>
        <taxon>Spermatophyta</taxon>
        <taxon>Magnoliopsida</taxon>
        <taxon>eudicotyledons</taxon>
        <taxon>Gunneridae</taxon>
        <taxon>Pentapetalae</taxon>
        <taxon>rosids</taxon>
        <taxon>malvids</taxon>
        <taxon>Malvales</taxon>
        <taxon>Malvaceae</taxon>
        <taxon>Malvoideae</taxon>
        <taxon>Gossypium</taxon>
    </lineage>
</organism>
<feature type="non-terminal residue" evidence="1">
    <location>
        <position position="1"/>
    </location>
</feature>
<evidence type="ECO:0000313" key="2">
    <source>
        <dbReference type="Proteomes" id="UP000828251"/>
    </source>
</evidence>